<accession>A0ABZ1LMS7</accession>
<evidence type="ECO:0000256" key="1">
    <source>
        <dbReference type="SAM" id="MobiDB-lite"/>
    </source>
</evidence>
<feature type="region of interest" description="Disordered" evidence="1">
    <location>
        <begin position="76"/>
        <end position="101"/>
    </location>
</feature>
<gene>
    <name evidence="2" type="ORF">OG814_41860</name>
</gene>
<sequence>MATADHPGRRPASEAAAWGHIHLARDPLLDSSVKVAVPAAFATINTVGASGLPRGGFNDILFTLVQRWLEREHGDVDLPMNTSPIPAPNTGHPTTPAPART</sequence>
<organism evidence="2 3">
    <name type="scientific">Streptomyces zaomyceticus</name>
    <dbReference type="NCBI Taxonomy" id="68286"/>
    <lineage>
        <taxon>Bacteria</taxon>
        <taxon>Bacillati</taxon>
        <taxon>Actinomycetota</taxon>
        <taxon>Actinomycetes</taxon>
        <taxon>Kitasatosporales</taxon>
        <taxon>Streptomycetaceae</taxon>
        <taxon>Streptomyces</taxon>
    </lineage>
</organism>
<geneLocation type="plasmid" evidence="2 3">
    <name>unnamed1</name>
</geneLocation>
<name>A0ABZ1LMS7_9ACTN</name>
<keyword evidence="3" id="KW-1185">Reference proteome</keyword>
<proteinExistence type="predicted"/>
<keyword evidence="2" id="KW-0614">Plasmid</keyword>
<protein>
    <submittedName>
        <fullName evidence="2">Uncharacterized protein</fullName>
    </submittedName>
</protein>
<dbReference type="RefSeq" id="WP_398437867.1">
    <property type="nucleotide sequence ID" value="NZ_CP108189.1"/>
</dbReference>
<dbReference type="EMBL" id="CP108189">
    <property type="protein sequence ID" value="WTR75809.1"/>
    <property type="molecule type" value="Genomic_DNA"/>
</dbReference>
<reference evidence="2 3" key="1">
    <citation type="submission" date="2022-10" db="EMBL/GenBank/DDBJ databases">
        <title>The complete genomes of actinobacterial strains from the NBC collection.</title>
        <authorList>
            <person name="Joergensen T.S."/>
            <person name="Alvarez Arevalo M."/>
            <person name="Sterndorff E.B."/>
            <person name="Faurdal D."/>
            <person name="Vuksanovic O."/>
            <person name="Mourched A.-S."/>
            <person name="Charusanti P."/>
            <person name="Shaw S."/>
            <person name="Blin K."/>
            <person name="Weber T."/>
        </authorList>
    </citation>
    <scope>NUCLEOTIDE SEQUENCE [LARGE SCALE GENOMIC DNA]</scope>
    <source>
        <strain evidence="2 3">NBC_00123</strain>
        <plasmid evidence="2 3">unnamed1</plasmid>
    </source>
</reference>
<evidence type="ECO:0000313" key="2">
    <source>
        <dbReference type="EMBL" id="WTR75809.1"/>
    </source>
</evidence>
<dbReference type="Proteomes" id="UP001622594">
    <property type="component" value="Plasmid unnamed1"/>
</dbReference>
<evidence type="ECO:0000313" key="3">
    <source>
        <dbReference type="Proteomes" id="UP001622594"/>
    </source>
</evidence>